<evidence type="ECO:0000256" key="1">
    <source>
        <dbReference type="SAM" id="MobiDB-lite"/>
    </source>
</evidence>
<proteinExistence type="predicted"/>
<organism evidence="2 3">
    <name type="scientific">Methylobacterium haplocladii</name>
    <dbReference type="NCBI Taxonomy" id="1176176"/>
    <lineage>
        <taxon>Bacteria</taxon>
        <taxon>Pseudomonadati</taxon>
        <taxon>Pseudomonadota</taxon>
        <taxon>Alphaproteobacteria</taxon>
        <taxon>Hyphomicrobiales</taxon>
        <taxon>Methylobacteriaceae</taxon>
        <taxon>Methylobacterium</taxon>
    </lineage>
</organism>
<name>A0A512IQJ9_9HYPH</name>
<dbReference type="EMBL" id="BJZT01000024">
    <property type="protein sequence ID" value="GEO99898.1"/>
    <property type="molecule type" value="Genomic_DNA"/>
</dbReference>
<reference evidence="2 3" key="1">
    <citation type="submission" date="2019-07" db="EMBL/GenBank/DDBJ databases">
        <title>Whole genome shotgun sequence of Methylobacterium haplocladii NBRC 107714.</title>
        <authorList>
            <person name="Hosoyama A."/>
            <person name="Uohara A."/>
            <person name="Ohji S."/>
            <person name="Ichikawa N."/>
        </authorList>
    </citation>
    <scope>NUCLEOTIDE SEQUENCE [LARGE SCALE GENOMIC DNA]</scope>
    <source>
        <strain evidence="2 3">NBRC 107714</strain>
    </source>
</reference>
<keyword evidence="3" id="KW-1185">Reference proteome</keyword>
<feature type="compositionally biased region" description="Basic residues" evidence="1">
    <location>
        <begin position="139"/>
        <end position="148"/>
    </location>
</feature>
<feature type="compositionally biased region" description="Polar residues" evidence="1">
    <location>
        <begin position="154"/>
        <end position="164"/>
    </location>
</feature>
<evidence type="ECO:0000313" key="2">
    <source>
        <dbReference type="EMBL" id="GEO99898.1"/>
    </source>
</evidence>
<dbReference type="AlphaFoldDB" id="A0A512IQJ9"/>
<accession>A0A512IQJ9</accession>
<gene>
    <name evidence="2" type="ORF">MHA02_22860</name>
</gene>
<dbReference type="Proteomes" id="UP000321258">
    <property type="component" value="Unassembled WGS sequence"/>
</dbReference>
<sequence length="164" mass="18118">MSYGIVRLSPFATDEARAEPRGGCKPTPEALETVRGLFETTTLTYREIARCTGVSPAAISRHATAKGWCRPEAVLREERLAPEGRRRSPRGALAGRILRRAEDLVSIIEMDPAATVPQLARAARFLRLAESLDTAAPRPRPRRRRRRMATATANQPQTPDHTAP</sequence>
<protein>
    <submittedName>
        <fullName evidence="2">Uncharacterized protein</fullName>
    </submittedName>
</protein>
<feature type="region of interest" description="Disordered" evidence="1">
    <location>
        <begin position="133"/>
        <end position="164"/>
    </location>
</feature>
<comment type="caution">
    <text evidence="2">The sequence shown here is derived from an EMBL/GenBank/DDBJ whole genome shotgun (WGS) entry which is preliminary data.</text>
</comment>
<evidence type="ECO:0000313" key="3">
    <source>
        <dbReference type="Proteomes" id="UP000321258"/>
    </source>
</evidence>